<comment type="similarity">
    <text evidence="1">Belongs to the OSBP family.</text>
</comment>
<dbReference type="OrthoDB" id="14833at2759"/>
<dbReference type="InterPro" id="IPR037239">
    <property type="entry name" value="OSBP_sf"/>
</dbReference>
<organism evidence="2 3">
    <name type="scientific">Sphaeroforma arctica JP610</name>
    <dbReference type="NCBI Taxonomy" id="667725"/>
    <lineage>
        <taxon>Eukaryota</taxon>
        <taxon>Ichthyosporea</taxon>
        <taxon>Ichthyophonida</taxon>
        <taxon>Sphaeroforma</taxon>
    </lineage>
</organism>
<dbReference type="GeneID" id="25916702"/>
<dbReference type="AlphaFoldDB" id="A0A0L0F3S4"/>
<dbReference type="EMBL" id="KQ249155">
    <property type="protein sequence ID" value="KNC71266.1"/>
    <property type="molecule type" value="Genomic_DNA"/>
</dbReference>
<dbReference type="RefSeq" id="XP_014145168.1">
    <property type="nucleotide sequence ID" value="XM_014289693.1"/>
</dbReference>
<dbReference type="Pfam" id="PF01237">
    <property type="entry name" value="Oxysterol_BP"/>
    <property type="match status" value="1"/>
</dbReference>
<dbReference type="Proteomes" id="UP000054560">
    <property type="component" value="Unassembled WGS sequence"/>
</dbReference>
<evidence type="ECO:0000256" key="1">
    <source>
        <dbReference type="ARBA" id="ARBA00008842"/>
    </source>
</evidence>
<dbReference type="SUPFAM" id="SSF144000">
    <property type="entry name" value="Oxysterol-binding protein-like"/>
    <property type="match status" value="1"/>
</dbReference>
<evidence type="ECO:0000313" key="2">
    <source>
        <dbReference type="EMBL" id="KNC71266.1"/>
    </source>
</evidence>
<dbReference type="PANTHER" id="PTHR10972:SF102">
    <property type="entry name" value="OXYSTEROL-BINDING PROTEIN"/>
    <property type="match status" value="1"/>
</dbReference>
<gene>
    <name evidence="2" type="ORF">SARC_16198</name>
</gene>
<sequence>MDLSKVTLPTFILEPRSFLELLSDYFYHSNVLQIAARTHDDPMQRMIEVVRWYLSGFYKT</sequence>
<feature type="non-terminal residue" evidence="2">
    <location>
        <position position="60"/>
    </location>
</feature>
<name>A0A0L0F3S4_9EUKA</name>
<dbReference type="PANTHER" id="PTHR10972">
    <property type="entry name" value="OXYSTEROL-BINDING PROTEIN-RELATED"/>
    <property type="match status" value="1"/>
</dbReference>
<dbReference type="GO" id="GO:0015485">
    <property type="term" value="F:cholesterol binding"/>
    <property type="evidence" value="ECO:0007669"/>
    <property type="project" value="TreeGrafter"/>
</dbReference>
<dbReference type="InterPro" id="IPR000648">
    <property type="entry name" value="Oxysterol-bd"/>
</dbReference>
<dbReference type="GO" id="GO:0005829">
    <property type="term" value="C:cytosol"/>
    <property type="evidence" value="ECO:0007669"/>
    <property type="project" value="TreeGrafter"/>
</dbReference>
<dbReference type="STRING" id="667725.A0A0L0F3S4"/>
<dbReference type="eggNOG" id="KOG2210">
    <property type="taxonomic scope" value="Eukaryota"/>
</dbReference>
<dbReference type="Gene3D" id="1.10.287.2720">
    <property type="match status" value="1"/>
</dbReference>
<dbReference type="GO" id="GO:0032541">
    <property type="term" value="C:cortical endoplasmic reticulum"/>
    <property type="evidence" value="ECO:0007669"/>
    <property type="project" value="TreeGrafter"/>
</dbReference>
<accession>A0A0L0F3S4</accession>
<protein>
    <submittedName>
        <fullName evidence="2">Uncharacterized protein</fullName>
    </submittedName>
</protein>
<reference evidence="2 3" key="1">
    <citation type="submission" date="2011-02" db="EMBL/GenBank/DDBJ databases">
        <title>The Genome Sequence of Sphaeroforma arctica JP610.</title>
        <authorList>
            <consortium name="The Broad Institute Genome Sequencing Platform"/>
            <person name="Russ C."/>
            <person name="Cuomo C."/>
            <person name="Young S.K."/>
            <person name="Zeng Q."/>
            <person name="Gargeya S."/>
            <person name="Alvarado L."/>
            <person name="Berlin A."/>
            <person name="Chapman S.B."/>
            <person name="Chen Z."/>
            <person name="Freedman E."/>
            <person name="Gellesch M."/>
            <person name="Goldberg J."/>
            <person name="Griggs A."/>
            <person name="Gujja S."/>
            <person name="Heilman E."/>
            <person name="Heiman D."/>
            <person name="Howarth C."/>
            <person name="Mehta T."/>
            <person name="Neiman D."/>
            <person name="Pearson M."/>
            <person name="Roberts A."/>
            <person name="Saif S."/>
            <person name="Shea T."/>
            <person name="Shenoy N."/>
            <person name="Sisk P."/>
            <person name="Stolte C."/>
            <person name="Sykes S."/>
            <person name="White J."/>
            <person name="Yandava C."/>
            <person name="Burger G."/>
            <person name="Gray M.W."/>
            <person name="Holland P.W.H."/>
            <person name="King N."/>
            <person name="Lang F.B.F."/>
            <person name="Roger A.J."/>
            <person name="Ruiz-Trillo I."/>
            <person name="Haas B."/>
            <person name="Nusbaum C."/>
            <person name="Birren B."/>
        </authorList>
    </citation>
    <scope>NUCLEOTIDE SEQUENCE [LARGE SCALE GENOMIC DNA]</scope>
    <source>
        <strain evidence="2 3">JP610</strain>
    </source>
</reference>
<keyword evidence="3" id="KW-1185">Reference proteome</keyword>
<evidence type="ECO:0000313" key="3">
    <source>
        <dbReference type="Proteomes" id="UP000054560"/>
    </source>
</evidence>
<proteinExistence type="inferred from homology"/>
<dbReference type="GO" id="GO:0016020">
    <property type="term" value="C:membrane"/>
    <property type="evidence" value="ECO:0007669"/>
    <property type="project" value="TreeGrafter"/>
</dbReference>